<keyword evidence="7" id="KW-1185">Reference proteome</keyword>
<dbReference type="Pfam" id="PF00196">
    <property type="entry name" value="GerE"/>
    <property type="match status" value="1"/>
</dbReference>
<dbReference type="PRINTS" id="PR00038">
    <property type="entry name" value="HTHLUXR"/>
</dbReference>
<keyword evidence="1" id="KW-0805">Transcription regulation</keyword>
<evidence type="ECO:0000256" key="1">
    <source>
        <dbReference type="ARBA" id="ARBA00023015"/>
    </source>
</evidence>
<dbReference type="Gene3D" id="1.10.10.10">
    <property type="entry name" value="Winged helix-like DNA-binding domain superfamily/Winged helix DNA-binding domain"/>
    <property type="match status" value="1"/>
</dbReference>
<dbReference type="Proteomes" id="UP001645859">
    <property type="component" value="Unassembled WGS sequence"/>
</dbReference>
<evidence type="ECO:0000313" key="7">
    <source>
        <dbReference type="Proteomes" id="UP001645859"/>
    </source>
</evidence>
<dbReference type="InterPro" id="IPR036388">
    <property type="entry name" value="WH-like_DNA-bd_sf"/>
</dbReference>
<dbReference type="InterPro" id="IPR016032">
    <property type="entry name" value="Sig_transdc_resp-reg_C-effctor"/>
</dbReference>
<reference evidence="6 7" key="1">
    <citation type="submission" date="2018-09" db="EMBL/GenBank/DDBJ databases">
        <title>Comparative genomics of Leucobacter spp.</title>
        <authorList>
            <person name="Reis A.C."/>
            <person name="Kolvenbach B.A."/>
            <person name="Corvini P.F.X."/>
            <person name="Nunes O.C."/>
        </authorList>
    </citation>
    <scope>NUCLEOTIDE SEQUENCE [LARGE SCALE GENOMIC DNA]</scope>
    <source>
        <strain evidence="6 7">TAN 31504</strain>
    </source>
</reference>
<dbReference type="PANTHER" id="PTHR44688:SF16">
    <property type="entry name" value="DNA-BINDING TRANSCRIPTIONAL ACTIVATOR DEVR_DOSR"/>
    <property type="match status" value="1"/>
</dbReference>
<name>A0ABS1SD84_9MICO</name>
<dbReference type="SUPFAM" id="SSF46894">
    <property type="entry name" value="C-terminal effector domain of the bipartite response regulators"/>
    <property type="match status" value="1"/>
</dbReference>
<sequence>MIPRRLRTVAELMGFAVGAPVPGALSEDPPPQLLQRVHRYFSGAHDALGSGGRAEIAPHLRLPMVRIASDHLNATSAQNPNELLRVAARLHKVQLWAPAAYAITSARTIFLGRRAVRNVRICDDWLADIDAQLRAQVPWYRSGDLPTVTRVHLTPREQATALLAAEGLTNAEIAQDLSCSIRTVESHVAQAKAKLGAASRTDLRDHLETLRASSPTRTARRLGHPDDAQPGHRGGHLPAQLSLTHGERPPSRP</sequence>
<dbReference type="PANTHER" id="PTHR44688">
    <property type="entry name" value="DNA-BINDING TRANSCRIPTIONAL ACTIVATOR DEVR_DOSR"/>
    <property type="match status" value="1"/>
</dbReference>
<dbReference type="CDD" id="cd06170">
    <property type="entry name" value="LuxR_C_like"/>
    <property type="match status" value="1"/>
</dbReference>
<dbReference type="PROSITE" id="PS50043">
    <property type="entry name" value="HTH_LUXR_2"/>
    <property type="match status" value="1"/>
</dbReference>
<comment type="caution">
    <text evidence="6">The sequence shown here is derived from an EMBL/GenBank/DDBJ whole genome shotgun (WGS) entry which is preliminary data.</text>
</comment>
<evidence type="ECO:0000256" key="3">
    <source>
        <dbReference type="ARBA" id="ARBA00023163"/>
    </source>
</evidence>
<feature type="region of interest" description="Disordered" evidence="4">
    <location>
        <begin position="211"/>
        <end position="253"/>
    </location>
</feature>
<feature type="domain" description="HTH luxR-type" evidence="5">
    <location>
        <begin position="146"/>
        <end position="211"/>
    </location>
</feature>
<evidence type="ECO:0000313" key="6">
    <source>
        <dbReference type="EMBL" id="MBL3678495.1"/>
    </source>
</evidence>
<dbReference type="InterPro" id="IPR000792">
    <property type="entry name" value="Tscrpt_reg_LuxR_C"/>
</dbReference>
<proteinExistence type="predicted"/>
<dbReference type="SMART" id="SM00421">
    <property type="entry name" value="HTH_LUXR"/>
    <property type="match status" value="1"/>
</dbReference>
<dbReference type="EMBL" id="QYAC01000002">
    <property type="protein sequence ID" value="MBL3678495.1"/>
    <property type="molecule type" value="Genomic_DNA"/>
</dbReference>
<evidence type="ECO:0000256" key="4">
    <source>
        <dbReference type="SAM" id="MobiDB-lite"/>
    </source>
</evidence>
<keyword evidence="2" id="KW-0238">DNA-binding</keyword>
<keyword evidence="3" id="KW-0804">Transcription</keyword>
<evidence type="ECO:0000259" key="5">
    <source>
        <dbReference type="PROSITE" id="PS50043"/>
    </source>
</evidence>
<gene>
    <name evidence="6" type="ORF">D3230_04155</name>
</gene>
<organism evidence="6 7">
    <name type="scientific">Leucobacter chromiireducens subsp. solipictus</name>
    <dbReference type="NCBI Taxonomy" id="398235"/>
    <lineage>
        <taxon>Bacteria</taxon>
        <taxon>Bacillati</taxon>
        <taxon>Actinomycetota</taxon>
        <taxon>Actinomycetes</taxon>
        <taxon>Micrococcales</taxon>
        <taxon>Microbacteriaceae</taxon>
        <taxon>Leucobacter</taxon>
    </lineage>
</organism>
<accession>A0ABS1SD84</accession>
<protein>
    <submittedName>
        <fullName evidence="6">LuxR family transcriptional regulator</fullName>
    </submittedName>
</protein>
<evidence type="ECO:0000256" key="2">
    <source>
        <dbReference type="ARBA" id="ARBA00023125"/>
    </source>
</evidence>